<dbReference type="Proteomes" id="UP000664163">
    <property type="component" value="Unassembled WGS sequence"/>
</dbReference>
<dbReference type="Pfam" id="PF14054">
    <property type="entry name" value="DUF4249"/>
    <property type="match status" value="1"/>
</dbReference>
<dbReference type="EMBL" id="JAFLND010000001">
    <property type="protein sequence ID" value="MBO0329185.1"/>
    <property type="molecule type" value="Genomic_DNA"/>
</dbReference>
<proteinExistence type="predicted"/>
<keyword evidence="2" id="KW-1185">Reference proteome</keyword>
<name>A0ABS3ESP2_9FLAO</name>
<dbReference type="InterPro" id="IPR025345">
    <property type="entry name" value="DUF4249"/>
</dbReference>
<accession>A0ABS3ESP2</accession>
<evidence type="ECO:0000313" key="2">
    <source>
        <dbReference type="Proteomes" id="UP000664163"/>
    </source>
</evidence>
<sequence>MDRRMSYRTYIYGLVLIFSVYACVEPFDATSDIFSDTSMVGTLVVEANITDVAAVQKVFLSRMQRVENDSTVNVEEQSLFNVHTPIIIERGLEPEFENGANVEIRTDNGTVYPFEETEDGTYESITPFRAMPNSSYQLYVSTANGEEYTSEPMMLPQTSNIDNIYAERMTSDTGVDGVGIFVDASFSTDGSKLFRYAYEETYKIIAPYWTPYEFEIIRDQTEFVYDDLGNVVETLYPDVQLVPRAREEGVCYRTDFSTGEVLLNGNVLNGNRAERTMVRFIATDNPIISHRYSILVKQRGVSRAAFDFYEKLVAFSQSQSLFSQVQPGSLEGNVYHIDGDAPVIGFFDVSSEVSQRLYFNFEDLFPDEPLPPYFGTINCENPIAPILGNPERDGPTPPEDQCSSGLIGRVKQGLVEFYLDNDDPPGECEGPYLVVPAICADCNVVGSNVKPDFWID</sequence>
<comment type="caution">
    <text evidence="1">The sequence shown here is derived from an EMBL/GenBank/DDBJ whole genome shotgun (WGS) entry which is preliminary data.</text>
</comment>
<organism evidence="1 2">
    <name type="scientific">[Muricauda] lutisoli</name>
    <dbReference type="NCBI Taxonomy" id="2816035"/>
    <lineage>
        <taxon>Bacteria</taxon>
        <taxon>Pseudomonadati</taxon>
        <taxon>Bacteroidota</taxon>
        <taxon>Flavobacteriia</taxon>
        <taxon>Flavobacteriales</taxon>
        <taxon>Flavobacteriaceae</taxon>
        <taxon>Allomuricauda</taxon>
    </lineage>
</organism>
<evidence type="ECO:0000313" key="1">
    <source>
        <dbReference type="EMBL" id="MBO0329185.1"/>
    </source>
</evidence>
<dbReference type="PROSITE" id="PS51257">
    <property type="entry name" value="PROKAR_LIPOPROTEIN"/>
    <property type="match status" value="1"/>
</dbReference>
<dbReference type="RefSeq" id="WP_207069704.1">
    <property type="nucleotide sequence ID" value="NZ_JAFLND010000001.1"/>
</dbReference>
<gene>
    <name evidence="1" type="ORF">J0X13_01420</name>
</gene>
<reference evidence="1 2" key="1">
    <citation type="submission" date="2021-03" db="EMBL/GenBank/DDBJ databases">
        <title>Muricauda sp. CAU 1631 isolated from Incheon.</title>
        <authorList>
            <person name="Kim W."/>
        </authorList>
    </citation>
    <scope>NUCLEOTIDE SEQUENCE [LARGE SCALE GENOMIC DNA]</scope>
    <source>
        <strain evidence="1 2">CAU 1631</strain>
    </source>
</reference>
<protein>
    <submittedName>
        <fullName evidence="1">DUF4249 domain-containing protein</fullName>
    </submittedName>
</protein>